<dbReference type="AlphaFoldDB" id="A0A7R9NU98"/>
<proteinExistence type="predicted"/>
<dbReference type="EMBL" id="OE001365">
    <property type="protein sequence ID" value="CAD7456668.1"/>
    <property type="molecule type" value="Genomic_DNA"/>
</dbReference>
<name>A0A7R9NU98_9NEOP</name>
<organism evidence="1">
    <name type="scientific">Timema tahoe</name>
    <dbReference type="NCBI Taxonomy" id="61484"/>
    <lineage>
        <taxon>Eukaryota</taxon>
        <taxon>Metazoa</taxon>
        <taxon>Ecdysozoa</taxon>
        <taxon>Arthropoda</taxon>
        <taxon>Hexapoda</taxon>
        <taxon>Insecta</taxon>
        <taxon>Pterygota</taxon>
        <taxon>Neoptera</taxon>
        <taxon>Polyneoptera</taxon>
        <taxon>Phasmatodea</taxon>
        <taxon>Timematodea</taxon>
        <taxon>Timematoidea</taxon>
        <taxon>Timematidae</taxon>
        <taxon>Timema</taxon>
    </lineage>
</organism>
<accession>A0A7R9NU98</accession>
<reference evidence="1" key="1">
    <citation type="submission" date="2020-11" db="EMBL/GenBank/DDBJ databases">
        <authorList>
            <person name="Tran Van P."/>
        </authorList>
    </citation>
    <scope>NUCLEOTIDE SEQUENCE</scope>
</reference>
<sequence length="182" mass="19853">MATKHMSISFVEEKEAKPYCEEKGQPTVCEVRTKPLASQINVKIAILPIYDLIFIGVDLGSGGHETSTSINISVLVTRAKLPYYVDIRTLLKFVAYFLVFELANHNLPDGEFDGDKSTVAPGVKKERSVFPVCPVACVASADTCRATEENFQPSGSPIYKTRTATTPLCVGSARAKHPVTPF</sequence>
<protein>
    <submittedName>
        <fullName evidence="1">Uncharacterized protein</fullName>
    </submittedName>
</protein>
<evidence type="ECO:0000313" key="1">
    <source>
        <dbReference type="EMBL" id="CAD7456668.1"/>
    </source>
</evidence>
<gene>
    <name evidence="1" type="ORF">TTEB3V08_LOCUS4691</name>
</gene>